<comment type="caution">
    <text evidence="2">The sequence shown here is derived from an EMBL/GenBank/DDBJ whole genome shotgun (WGS) entry which is preliminary data.</text>
</comment>
<proteinExistence type="predicted"/>
<reference evidence="2 3" key="1">
    <citation type="journal article" date="2015" name="Stand. Genomic Sci.">
        <title>Genomic Encyclopedia of Bacterial and Archaeal Type Strains, Phase III: the genomes of soil and plant-associated and newly described type strains.</title>
        <authorList>
            <person name="Whitman W.B."/>
            <person name="Woyke T."/>
            <person name="Klenk H.P."/>
            <person name="Zhou Y."/>
            <person name="Lilburn T.G."/>
            <person name="Beck B.J."/>
            <person name="De Vos P."/>
            <person name="Vandamme P."/>
            <person name="Eisen J.A."/>
            <person name="Garrity G."/>
            <person name="Hugenholtz P."/>
            <person name="Kyrpides N.C."/>
        </authorList>
    </citation>
    <scope>NUCLEOTIDE SEQUENCE [LARGE SCALE GENOMIC DNA]</scope>
    <source>
        <strain evidence="2 3">CGMCC 1.10947</strain>
    </source>
</reference>
<keyword evidence="1" id="KW-0812">Transmembrane</keyword>
<accession>A0A562KZL3</accession>
<feature type="transmembrane region" description="Helical" evidence="1">
    <location>
        <begin position="53"/>
        <end position="71"/>
    </location>
</feature>
<gene>
    <name evidence="2" type="ORF">IQ17_04796</name>
</gene>
<keyword evidence="3" id="KW-1185">Reference proteome</keyword>
<dbReference type="OrthoDB" id="5420630at2"/>
<dbReference type="EMBL" id="VLKL01000014">
    <property type="protein sequence ID" value="TWI00793.1"/>
    <property type="molecule type" value="Genomic_DNA"/>
</dbReference>
<dbReference type="InterPro" id="IPR018678">
    <property type="entry name" value="DUF2160_TM"/>
</dbReference>
<dbReference type="AlphaFoldDB" id="A0A562KZL3"/>
<evidence type="ECO:0000256" key="1">
    <source>
        <dbReference type="SAM" id="Phobius"/>
    </source>
</evidence>
<evidence type="ECO:0000313" key="3">
    <source>
        <dbReference type="Proteomes" id="UP000317176"/>
    </source>
</evidence>
<feature type="transmembrane region" description="Helical" evidence="1">
    <location>
        <begin position="91"/>
        <end position="108"/>
    </location>
</feature>
<dbReference type="RefSeq" id="WP_008561016.1">
    <property type="nucleotide sequence ID" value="NZ_CP088014.1"/>
</dbReference>
<keyword evidence="1" id="KW-0472">Membrane</keyword>
<dbReference type="Pfam" id="PF09928">
    <property type="entry name" value="DUF2160"/>
    <property type="match status" value="1"/>
</dbReference>
<sequence length="109" mass="11782">MESIAWMAWTLPTAIFFAAIAGTLAVMTWLAAVYPEAERVGVLRIPTTRGDRLFISLITAAVIHLLWIGLFGTDAIATLPIGEEGLEISRLWLASGISLVAAVLIFRTV</sequence>
<keyword evidence="1" id="KW-1133">Transmembrane helix</keyword>
<feature type="transmembrane region" description="Helical" evidence="1">
    <location>
        <begin position="6"/>
        <end position="32"/>
    </location>
</feature>
<protein>
    <submittedName>
        <fullName evidence="2">Putative small integral membrane protein</fullName>
    </submittedName>
</protein>
<name>A0A562KZL3_9BRAD</name>
<dbReference type="Proteomes" id="UP000317176">
    <property type="component" value="Unassembled WGS sequence"/>
</dbReference>
<organism evidence="2 3">
    <name type="scientific">Bradyrhizobium daqingense</name>
    <dbReference type="NCBI Taxonomy" id="993502"/>
    <lineage>
        <taxon>Bacteria</taxon>
        <taxon>Pseudomonadati</taxon>
        <taxon>Pseudomonadota</taxon>
        <taxon>Alphaproteobacteria</taxon>
        <taxon>Hyphomicrobiales</taxon>
        <taxon>Nitrobacteraceae</taxon>
        <taxon>Bradyrhizobium</taxon>
    </lineage>
</organism>
<evidence type="ECO:0000313" key="2">
    <source>
        <dbReference type="EMBL" id="TWI00793.1"/>
    </source>
</evidence>